<dbReference type="PROSITE" id="PS00717">
    <property type="entry name" value="SIGMA54_1"/>
    <property type="match status" value="1"/>
</dbReference>
<evidence type="ECO:0000313" key="12">
    <source>
        <dbReference type="EMBL" id="RKL68419.1"/>
    </source>
</evidence>
<dbReference type="InterPro" id="IPR000394">
    <property type="entry name" value="RNA_pol_sigma_54"/>
</dbReference>
<dbReference type="PRINTS" id="PR00045">
    <property type="entry name" value="SIGMA54FCT"/>
</dbReference>
<dbReference type="PIRSF" id="PIRSF000774">
    <property type="entry name" value="RpoN"/>
    <property type="match status" value="1"/>
</dbReference>
<keyword evidence="2" id="KW-0240">DNA-directed RNA polymerase</keyword>
<evidence type="ECO:0000256" key="2">
    <source>
        <dbReference type="ARBA" id="ARBA00022478"/>
    </source>
</evidence>
<keyword evidence="6" id="KW-0731">Sigma factor</keyword>
<dbReference type="PANTHER" id="PTHR32248:SF4">
    <property type="entry name" value="RNA POLYMERASE SIGMA-54 FACTOR"/>
    <property type="match status" value="1"/>
</dbReference>
<proteinExistence type="inferred from homology"/>
<dbReference type="NCBIfam" id="TIGR02395">
    <property type="entry name" value="rpoN_sigma"/>
    <property type="match status" value="1"/>
</dbReference>
<dbReference type="GO" id="GO:0000428">
    <property type="term" value="C:DNA-directed RNA polymerase complex"/>
    <property type="evidence" value="ECO:0007669"/>
    <property type="project" value="UniProtKB-KW"/>
</dbReference>
<accession>A0A3A9K891</accession>
<organism evidence="12 13">
    <name type="scientific">Salipaludibacillus neizhouensis</name>
    <dbReference type="NCBI Taxonomy" id="885475"/>
    <lineage>
        <taxon>Bacteria</taxon>
        <taxon>Bacillati</taxon>
        <taxon>Bacillota</taxon>
        <taxon>Bacilli</taxon>
        <taxon>Bacillales</taxon>
        <taxon>Bacillaceae</taxon>
    </lineage>
</organism>
<evidence type="ECO:0000313" key="13">
    <source>
        <dbReference type="Proteomes" id="UP000281498"/>
    </source>
</evidence>
<reference evidence="12 13" key="1">
    <citation type="submission" date="2017-10" db="EMBL/GenBank/DDBJ databases">
        <title>Bacillus sp. nov., a halophilic bacterium isolated from a Keqin Lake.</title>
        <authorList>
            <person name="Wang H."/>
        </authorList>
    </citation>
    <scope>NUCLEOTIDE SEQUENCE [LARGE SCALE GENOMIC DNA]</scope>
    <source>
        <strain evidence="12 13">KCTC 13187</strain>
    </source>
</reference>
<dbReference type="Pfam" id="PF00309">
    <property type="entry name" value="Sigma54_AID"/>
    <property type="match status" value="1"/>
</dbReference>
<dbReference type="EMBL" id="PDOE01000002">
    <property type="protein sequence ID" value="RKL68419.1"/>
    <property type="molecule type" value="Genomic_DNA"/>
</dbReference>
<dbReference type="InterPro" id="IPR038709">
    <property type="entry name" value="RpoN_core-bd_sf"/>
</dbReference>
<evidence type="ECO:0000256" key="1">
    <source>
        <dbReference type="ARBA" id="ARBA00008798"/>
    </source>
</evidence>
<evidence type="ECO:0000256" key="7">
    <source>
        <dbReference type="ARBA" id="ARBA00023125"/>
    </source>
</evidence>
<comment type="caution">
    <text evidence="12">The sequence shown here is derived from an EMBL/GenBank/DDBJ whole genome shotgun (WGS) entry which is preliminary data.</text>
</comment>
<keyword evidence="5" id="KW-0805">Transcription regulation</keyword>
<name>A0A3A9K891_9BACI</name>
<evidence type="ECO:0000256" key="8">
    <source>
        <dbReference type="ARBA" id="ARBA00023163"/>
    </source>
</evidence>
<dbReference type="RefSeq" id="WP_110938759.1">
    <property type="nucleotide sequence ID" value="NZ_KZ614147.1"/>
</dbReference>
<keyword evidence="13" id="KW-1185">Reference proteome</keyword>
<dbReference type="GO" id="GO:0001216">
    <property type="term" value="F:DNA-binding transcription activator activity"/>
    <property type="evidence" value="ECO:0007669"/>
    <property type="project" value="InterPro"/>
</dbReference>
<dbReference type="Pfam" id="PF04552">
    <property type="entry name" value="Sigma54_DBD"/>
    <property type="match status" value="1"/>
</dbReference>
<sequence>MSMDFGLFQQQTMKLAMTNELRQAITILQYSALDLNEYLLEQQLENPLIELKERTVTEEVARQKMNDTPIYDGKSSYRGEDDYSPVDHIRENEEGLQDYLLNQIRLLNLDRKTRSIAMYLALSLDQNGYLHQSDTELMEEAFVTEETLEKGMETLFSLEPYGVGARTLRECLLIQLKHMGMEDSLTERVVSRHLELLAKNQFKKIAKAELVTVEDVQSVADFIKTLNPKPGAEFNRETPKYVVPDVTVLKINEDYVVRLNEQSVPKIFMNRDYEQMVKNKQTGIESYMKQKYDQFNWIKRSIEQRQQTILKVTKSIVNHQFEFFNYGASHLKPLTLKAVAEEVGVHESTVSRATTNKYVQTPRGLHELKYFFVSTVGRDSSKSSSSEKVKTHIKRLVNEENKQKPLSDQKLSDLLKKDNQINVSRRTLAKYREEMQIPSSSQRKRY</sequence>
<feature type="domain" description="RNA polymerase sigma factor 54 core-binding" evidence="11">
    <location>
        <begin position="88"/>
        <end position="273"/>
    </location>
</feature>
<comment type="similarity">
    <text evidence="1">Belongs to the sigma-54 factor family.</text>
</comment>
<dbReference type="Gene3D" id="1.10.10.1330">
    <property type="entry name" value="RNA polymerase sigma-54 factor, core-binding domain"/>
    <property type="match status" value="1"/>
</dbReference>
<evidence type="ECO:0000256" key="5">
    <source>
        <dbReference type="ARBA" id="ARBA00023015"/>
    </source>
</evidence>
<dbReference type="GO" id="GO:0003677">
    <property type="term" value="F:DNA binding"/>
    <property type="evidence" value="ECO:0007669"/>
    <property type="project" value="UniProtKB-KW"/>
</dbReference>
<feature type="domain" description="RNA polymerase sigma factor 54 DNA-binding" evidence="10">
    <location>
        <begin position="286"/>
        <end position="445"/>
    </location>
</feature>
<evidence type="ECO:0000256" key="3">
    <source>
        <dbReference type="ARBA" id="ARBA00022679"/>
    </source>
</evidence>
<evidence type="ECO:0000259" key="11">
    <source>
        <dbReference type="Pfam" id="PF04963"/>
    </source>
</evidence>
<dbReference type="GO" id="GO:0016987">
    <property type="term" value="F:sigma factor activity"/>
    <property type="evidence" value="ECO:0007669"/>
    <property type="project" value="UniProtKB-KW"/>
</dbReference>
<dbReference type="GO" id="GO:0016779">
    <property type="term" value="F:nucleotidyltransferase activity"/>
    <property type="evidence" value="ECO:0007669"/>
    <property type="project" value="UniProtKB-KW"/>
</dbReference>
<dbReference type="InterPro" id="IPR007046">
    <property type="entry name" value="RNA_pol_sigma_54_core-bd"/>
</dbReference>
<dbReference type="AlphaFoldDB" id="A0A3A9K891"/>
<evidence type="ECO:0000256" key="4">
    <source>
        <dbReference type="ARBA" id="ARBA00022695"/>
    </source>
</evidence>
<feature type="compositionally biased region" description="Basic and acidic residues" evidence="9">
    <location>
        <begin position="379"/>
        <end position="408"/>
    </location>
</feature>
<feature type="compositionally biased region" description="Polar residues" evidence="9">
    <location>
        <begin position="437"/>
        <end position="446"/>
    </location>
</feature>
<keyword evidence="8" id="KW-0804">Transcription</keyword>
<feature type="region of interest" description="Disordered" evidence="9">
    <location>
        <begin position="426"/>
        <end position="446"/>
    </location>
</feature>
<keyword evidence="4" id="KW-0548">Nucleotidyltransferase</keyword>
<dbReference type="Pfam" id="PF04963">
    <property type="entry name" value="Sigma54_CBD"/>
    <property type="match status" value="1"/>
</dbReference>
<evidence type="ECO:0000256" key="6">
    <source>
        <dbReference type="ARBA" id="ARBA00023082"/>
    </source>
</evidence>
<keyword evidence="7" id="KW-0238">DNA-binding</keyword>
<dbReference type="OrthoDB" id="9814402at2"/>
<gene>
    <name evidence="12" type="primary">rpoN</name>
    <name evidence="12" type="ORF">CR203_08050</name>
</gene>
<dbReference type="GO" id="GO:0006352">
    <property type="term" value="P:DNA-templated transcription initiation"/>
    <property type="evidence" value="ECO:0007669"/>
    <property type="project" value="InterPro"/>
</dbReference>
<dbReference type="PANTHER" id="PTHR32248">
    <property type="entry name" value="RNA POLYMERASE SIGMA-54 FACTOR"/>
    <property type="match status" value="1"/>
</dbReference>
<dbReference type="InterPro" id="IPR007634">
    <property type="entry name" value="RNA_pol_sigma_54_DNA-bd"/>
</dbReference>
<dbReference type="Proteomes" id="UP000281498">
    <property type="component" value="Unassembled WGS sequence"/>
</dbReference>
<keyword evidence="3" id="KW-0808">Transferase</keyword>
<feature type="region of interest" description="Disordered" evidence="9">
    <location>
        <begin position="378"/>
        <end position="408"/>
    </location>
</feature>
<protein>
    <submittedName>
        <fullName evidence="12">RNA polymerase sigma-54 factor</fullName>
    </submittedName>
</protein>
<dbReference type="Gene3D" id="1.10.10.60">
    <property type="entry name" value="Homeodomain-like"/>
    <property type="match status" value="1"/>
</dbReference>
<evidence type="ECO:0000259" key="10">
    <source>
        <dbReference type="Pfam" id="PF04552"/>
    </source>
</evidence>
<dbReference type="PROSITE" id="PS50044">
    <property type="entry name" value="SIGMA54_3"/>
    <property type="match status" value="1"/>
</dbReference>
<evidence type="ECO:0000256" key="9">
    <source>
        <dbReference type="SAM" id="MobiDB-lite"/>
    </source>
</evidence>